<dbReference type="EMBL" id="CAEY01000075">
    <property type="status" value="NOT_ANNOTATED_CDS"/>
    <property type="molecule type" value="Genomic_DNA"/>
</dbReference>
<dbReference type="GO" id="GO:0003682">
    <property type="term" value="F:chromatin binding"/>
    <property type="evidence" value="ECO:0007669"/>
    <property type="project" value="InterPro"/>
</dbReference>
<keyword evidence="2" id="KW-1185">Reference proteome</keyword>
<reference evidence="1" key="2">
    <citation type="submission" date="2015-06" db="UniProtKB">
        <authorList>
            <consortium name="EnsemblMetazoa"/>
        </authorList>
    </citation>
    <scope>IDENTIFICATION</scope>
</reference>
<dbReference type="InterPro" id="IPR052637">
    <property type="entry name" value="KLHDC3-like"/>
</dbReference>
<dbReference type="AlphaFoldDB" id="T1KHK2"/>
<dbReference type="SUPFAM" id="SSF117281">
    <property type="entry name" value="Kelch motif"/>
    <property type="match status" value="1"/>
</dbReference>
<evidence type="ECO:0000313" key="2">
    <source>
        <dbReference type="Proteomes" id="UP000015104"/>
    </source>
</evidence>
<dbReference type="PANTHER" id="PTHR46461">
    <property type="entry name" value="KELCH DOMAIN-CONTAINING PROTEIN 3"/>
    <property type="match status" value="1"/>
</dbReference>
<dbReference type="InterPro" id="IPR015915">
    <property type="entry name" value="Kelch-typ_b-propeller"/>
</dbReference>
<dbReference type="HOGENOM" id="CLU_856118_0_0_1"/>
<dbReference type="PANTHER" id="PTHR46461:SF1">
    <property type="entry name" value="KELCH DOMAIN-CONTAINING PROTEIN 3"/>
    <property type="match status" value="1"/>
</dbReference>
<accession>T1KHK2</accession>
<proteinExistence type="predicted"/>
<sequence length="325" mass="36660">MLVVTRIRGGLKRVNHAAVAVNELIYSFGGFAFTEDNISIRPIDVHTLNMNTLRWEQVQYSDGADPANVPFMRYGHSVSAQDDIIYLWGGRRDRWSALKVKGTIPQARGVTLLAFSFSFKPGIFYMASVIEFCGVVTETMFHATKCSCFITHALLLRHEVTGTILRARGGPAAFICAGHILGGYEEATKKYCDKVFRFNLKTLTGTIPLAPKVKGTIPTRGGQAACISEDFMYILGGFEEERQEFADTVFRFEEALVAELINSDRVRNWPTFTYMYNVALASMKLLPKQPCQSYLRDFDVRCAIDRTNLPYKQNEFPFSVNWLVP</sequence>
<dbReference type="EnsemblMetazoa" id="tetur11g04690.1">
    <property type="protein sequence ID" value="tetur11g04690.1"/>
    <property type="gene ID" value="tetur11g04690"/>
</dbReference>
<protein>
    <submittedName>
        <fullName evidence="1">Uncharacterized protein</fullName>
    </submittedName>
</protein>
<reference evidence="2" key="1">
    <citation type="submission" date="2011-08" db="EMBL/GenBank/DDBJ databases">
        <authorList>
            <person name="Rombauts S."/>
        </authorList>
    </citation>
    <scope>NUCLEOTIDE SEQUENCE</scope>
    <source>
        <strain evidence="2">London</strain>
    </source>
</reference>
<organism evidence="1 2">
    <name type="scientific">Tetranychus urticae</name>
    <name type="common">Two-spotted spider mite</name>
    <dbReference type="NCBI Taxonomy" id="32264"/>
    <lineage>
        <taxon>Eukaryota</taxon>
        <taxon>Metazoa</taxon>
        <taxon>Ecdysozoa</taxon>
        <taxon>Arthropoda</taxon>
        <taxon>Chelicerata</taxon>
        <taxon>Arachnida</taxon>
        <taxon>Acari</taxon>
        <taxon>Acariformes</taxon>
        <taxon>Trombidiformes</taxon>
        <taxon>Prostigmata</taxon>
        <taxon>Eleutherengona</taxon>
        <taxon>Raphignathae</taxon>
        <taxon>Tetranychoidea</taxon>
        <taxon>Tetranychidae</taxon>
        <taxon>Tetranychus</taxon>
    </lineage>
</organism>
<dbReference type="GO" id="GO:0005737">
    <property type="term" value="C:cytoplasm"/>
    <property type="evidence" value="ECO:0007669"/>
    <property type="project" value="TreeGrafter"/>
</dbReference>
<evidence type="ECO:0000313" key="1">
    <source>
        <dbReference type="EnsemblMetazoa" id="tetur11g04690.1"/>
    </source>
</evidence>
<dbReference type="Proteomes" id="UP000015104">
    <property type="component" value="Unassembled WGS sequence"/>
</dbReference>
<name>T1KHK2_TETUR</name>
<dbReference type="Gene3D" id="2.120.10.80">
    <property type="entry name" value="Kelch-type beta propeller"/>
    <property type="match status" value="2"/>
</dbReference>
<dbReference type="eggNOG" id="KOG4693">
    <property type="taxonomic scope" value="Eukaryota"/>
</dbReference>